<evidence type="ECO:0000256" key="1">
    <source>
        <dbReference type="SAM" id="Phobius"/>
    </source>
</evidence>
<dbReference type="Proteomes" id="UP000289437">
    <property type="component" value="Unassembled WGS sequence"/>
</dbReference>
<gene>
    <name evidence="2" type="ORF">GRAN_4371</name>
</gene>
<proteinExistence type="predicted"/>
<reference evidence="2 3" key="1">
    <citation type="submission" date="2018-11" db="EMBL/GenBank/DDBJ databases">
        <authorList>
            <person name="Mardanov A.V."/>
            <person name="Ravin N.V."/>
            <person name="Dedysh S.N."/>
        </authorList>
    </citation>
    <scope>NUCLEOTIDE SEQUENCE [LARGE SCALE GENOMIC DNA]</scope>
    <source>
        <strain evidence="2 3">AF10</strain>
    </source>
</reference>
<feature type="transmembrane region" description="Helical" evidence="1">
    <location>
        <begin position="29"/>
        <end position="46"/>
    </location>
</feature>
<name>A0A4Q0SWS9_9BACT</name>
<protein>
    <recommendedName>
        <fullName evidence="4">Transmembrane protein</fullName>
    </recommendedName>
</protein>
<comment type="caution">
    <text evidence="2">The sequence shown here is derived from an EMBL/GenBank/DDBJ whole genome shotgun (WGS) entry which is preliminary data.</text>
</comment>
<keyword evidence="3" id="KW-1185">Reference proteome</keyword>
<reference evidence="3" key="2">
    <citation type="submission" date="2019-02" db="EMBL/GenBank/DDBJ databases">
        <title>Granulicella sibirica sp. nov., a psychrotolerant acidobacterium isolated from an organic soil layer in forested tundra, West Siberia.</title>
        <authorList>
            <person name="Oshkin I.Y."/>
            <person name="Kulichevskaya I.S."/>
            <person name="Rijpstra W.I.C."/>
            <person name="Sinninghe Damste J.S."/>
            <person name="Rakitin A.L."/>
            <person name="Ravin N.V."/>
            <person name="Dedysh S.N."/>
        </authorList>
    </citation>
    <scope>NUCLEOTIDE SEQUENCE [LARGE SCALE GENOMIC DNA]</scope>
    <source>
        <strain evidence="3">AF10</strain>
    </source>
</reference>
<feature type="transmembrane region" description="Helical" evidence="1">
    <location>
        <begin position="98"/>
        <end position="117"/>
    </location>
</feature>
<dbReference type="RefSeq" id="WP_128914913.1">
    <property type="nucleotide sequence ID" value="NZ_RDSM01000003.1"/>
</dbReference>
<dbReference type="EMBL" id="RDSM01000003">
    <property type="protein sequence ID" value="RXH55267.1"/>
    <property type="molecule type" value="Genomic_DNA"/>
</dbReference>
<keyword evidence="1" id="KW-0472">Membrane</keyword>
<dbReference type="AlphaFoldDB" id="A0A4Q0SWS9"/>
<dbReference type="PROSITE" id="PS51257">
    <property type="entry name" value="PROKAR_LIPOPROTEIN"/>
    <property type="match status" value="1"/>
</dbReference>
<keyword evidence="1" id="KW-1133">Transmembrane helix</keyword>
<evidence type="ECO:0000313" key="2">
    <source>
        <dbReference type="EMBL" id="RXH55267.1"/>
    </source>
</evidence>
<accession>A0A4Q0SWS9</accession>
<organism evidence="2 3">
    <name type="scientific">Granulicella sibirica</name>
    <dbReference type="NCBI Taxonomy" id="2479048"/>
    <lineage>
        <taxon>Bacteria</taxon>
        <taxon>Pseudomonadati</taxon>
        <taxon>Acidobacteriota</taxon>
        <taxon>Terriglobia</taxon>
        <taxon>Terriglobales</taxon>
        <taxon>Acidobacteriaceae</taxon>
        <taxon>Granulicella</taxon>
    </lineage>
</organism>
<sequence>MHKLTIAFGVLLIILGVGCYVATGSAHPTSLIPASFGIVLAILGFLANSDEPKKRMLWMHIAVTVALLGFLGTIPAVFQTIQISRGVTYPHPVAVEEKAAMSLLCLLFVAFCVRSFINARRARLV</sequence>
<feature type="transmembrane region" description="Helical" evidence="1">
    <location>
        <begin position="58"/>
        <end position="78"/>
    </location>
</feature>
<evidence type="ECO:0000313" key="3">
    <source>
        <dbReference type="Proteomes" id="UP000289437"/>
    </source>
</evidence>
<keyword evidence="1" id="KW-0812">Transmembrane</keyword>
<evidence type="ECO:0008006" key="4">
    <source>
        <dbReference type="Google" id="ProtNLM"/>
    </source>
</evidence>
<dbReference type="OrthoDB" id="5738534at2"/>